<dbReference type="Pfam" id="PF08713">
    <property type="entry name" value="DNA_alkylation"/>
    <property type="match status" value="1"/>
</dbReference>
<protein>
    <submittedName>
        <fullName evidence="1">DNA alkylation repair protein</fullName>
    </submittedName>
</protein>
<dbReference type="PANTHER" id="PTHR41291:SF1">
    <property type="entry name" value="DNA ALKYLATION REPAIR PROTEIN"/>
    <property type="match status" value="1"/>
</dbReference>
<proteinExistence type="predicted"/>
<dbReference type="InterPro" id="IPR014825">
    <property type="entry name" value="DNA_alkylation"/>
</dbReference>
<accession>A0AAF0CNL8</accession>
<sequence length="231" mass="25772">MPTTPANVRLATALIAELRAAGDPRNVAGQQRFGIRTSDEQLGCSMPLLRGLAKAHRRNQPLALALWEQPVHEARILAALTADPSQFTPKLMDSWITGFDSWDVCDQTCMNVFRHTPHAFGRVRAWSNREPEFERRAAFALLATLGVHAKKEPDQTFLDFLPLIATAATDERNFVKKAVNWALRQIGKRRSPPLHAAALQLAEELAASPSPSARWIGRDAVRELRSRFPKP</sequence>
<dbReference type="InterPro" id="IPR016024">
    <property type="entry name" value="ARM-type_fold"/>
</dbReference>
<dbReference type="SUPFAM" id="SSF48371">
    <property type="entry name" value="ARM repeat"/>
    <property type="match status" value="1"/>
</dbReference>
<evidence type="ECO:0000313" key="1">
    <source>
        <dbReference type="EMBL" id="WED64565.1"/>
    </source>
</evidence>
<dbReference type="KEGG" id="slom:PXH66_19665"/>
<gene>
    <name evidence="1" type="ORF">PXH66_19665</name>
</gene>
<name>A0AAF0CNL8_9BACT</name>
<reference evidence="1" key="1">
    <citation type="submission" date="2023-03" db="EMBL/GenBank/DDBJ databases">
        <title>Lomoglobus Profundus gen. nov., sp. nov., a novel member of the phylum Verrucomicrobia, isolated from deep-marine sediment of South China Sea.</title>
        <authorList>
            <person name="Ahmad T."/>
            <person name="Ishaq S.E."/>
            <person name="Wang F."/>
        </authorList>
    </citation>
    <scope>NUCLEOTIDE SEQUENCE</scope>
    <source>
        <strain evidence="1">LMO-M01</strain>
    </source>
</reference>
<organism evidence="1 2">
    <name type="scientific">Synoicihabitans lomoniglobus</name>
    <dbReference type="NCBI Taxonomy" id="2909285"/>
    <lineage>
        <taxon>Bacteria</taxon>
        <taxon>Pseudomonadati</taxon>
        <taxon>Verrucomicrobiota</taxon>
        <taxon>Opitutia</taxon>
        <taxon>Opitutales</taxon>
        <taxon>Opitutaceae</taxon>
        <taxon>Synoicihabitans</taxon>
    </lineage>
</organism>
<dbReference type="PANTHER" id="PTHR41291">
    <property type="entry name" value="DNA ALKYLATION REPAIR PROTEIN"/>
    <property type="match status" value="1"/>
</dbReference>
<dbReference type="CDD" id="cd06561">
    <property type="entry name" value="AlkD_like"/>
    <property type="match status" value="1"/>
</dbReference>
<dbReference type="RefSeq" id="WP_330930803.1">
    <property type="nucleotide sequence ID" value="NZ_CP119075.1"/>
</dbReference>
<dbReference type="Proteomes" id="UP001218638">
    <property type="component" value="Chromosome"/>
</dbReference>
<evidence type="ECO:0000313" key="2">
    <source>
        <dbReference type="Proteomes" id="UP001218638"/>
    </source>
</evidence>
<dbReference type="Gene3D" id="1.25.10.90">
    <property type="match status" value="1"/>
</dbReference>
<keyword evidence="2" id="KW-1185">Reference proteome</keyword>
<dbReference type="AlphaFoldDB" id="A0AAF0CNL8"/>
<dbReference type="EMBL" id="CP119075">
    <property type="protein sequence ID" value="WED64565.1"/>
    <property type="molecule type" value="Genomic_DNA"/>
</dbReference>